<sequence length="73" mass="8505">MNTIQLYIEESLDSVKINTLKNHLIDIEYVNDVEVSSNSPHYFLIEFEEHHGLPMKILEAIKEEGYHPDIYSG</sequence>
<evidence type="ECO:0000313" key="1">
    <source>
        <dbReference type="EMBL" id="VAW97097.1"/>
    </source>
</evidence>
<accession>A0A3B1ABY6</accession>
<proteinExistence type="predicted"/>
<dbReference type="AlphaFoldDB" id="A0A3B1ABY6"/>
<name>A0A3B1ABY6_9ZZZZ</name>
<organism evidence="1">
    <name type="scientific">hydrothermal vent metagenome</name>
    <dbReference type="NCBI Taxonomy" id="652676"/>
    <lineage>
        <taxon>unclassified sequences</taxon>
        <taxon>metagenomes</taxon>
        <taxon>ecological metagenomes</taxon>
    </lineage>
</organism>
<gene>
    <name evidence="1" type="ORF">MNBD_GAMMA21-848</name>
</gene>
<evidence type="ECO:0008006" key="2">
    <source>
        <dbReference type="Google" id="ProtNLM"/>
    </source>
</evidence>
<reference evidence="1" key="1">
    <citation type="submission" date="2018-06" db="EMBL/GenBank/DDBJ databases">
        <authorList>
            <person name="Zhirakovskaya E."/>
        </authorList>
    </citation>
    <scope>NUCLEOTIDE SEQUENCE</scope>
</reference>
<dbReference type="EMBL" id="UOFR01000043">
    <property type="protein sequence ID" value="VAW97097.1"/>
    <property type="molecule type" value="Genomic_DNA"/>
</dbReference>
<protein>
    <recommendedName>
        <fullName evidence="2">HMA domain-containing protein</fullName>
    </recommendedName>
</protein>